<dbReference type="InterPro" id="IPR029063">
    <property type="entry name" value="SAM-dependent_MTases_sf"/>
</dbReference>
<comment type="catalytic activity">
    <reaction evidence="5">
        <text>a 2'-deoxyadenosine in DNA + S-adenosyl-L-methionine = an N(6)-methyl-2'-deoxyadenosine in DNA + S-adenosyl-L-homocysteine + H(+)</text>
        <dbReference type="Rhea" id="RHEA:15197"/>
        <dbReference type="Rhea" id="RHEA-COMP:12418"/>
        <dbReference type="Rhea" id="RHEA-COMP:12419"/>
        <dbReference type="ChEBI" id="CHEBI:15378"/>
        <dbReference type="ChEBI" id="CHEBI:57856"/>
        <dbReference type="ChEBI" id="CHEBI:59789"/>
        <dbReference type="ChEBI" id="CHEBI:90615"/>
        <dbReference type="ChEBI" id="CHEBI:90616"/>
        <dbReference type="EC" id="2.1.1.72"/>
    </reaction>
</comment>
<evidence type="ECO:0000256" key="6">
    <source>
        <dbReference type="SAM" id="Phobius"/>
    </source>
</evidence>
<evidence type="ECO:0000259" key="7">
    <source>
        <dbReference type="Pfam" id="PF07669"/>
    </source>
</evidence>
<keyword evidence="6" id="KW-1133">Transmembrane helix</keyword>
<dbReference type="EMBL" id="MN739177">
    <property type="protein sequence ID" value="QHS92246.1"/>
    <property type="molecule type" value="Genomic_DNA"/>
</dbReference>
<evidence type="ECO:0000256" key="5">
    <source>
        <dbReference type="ARBA" id="ARBA00047942"/>
    </source>
</evidence>
<dbReference type="AlphaFoldDB" id="A0A6C0BJ98"/>
<sequence>MTSQFSQLSLELTRELNKEHKKENGIFFTPRKIIELSVKWLDLSHVKTLLEPSCGSCEFIQYLDTYLDSIQIDGIEKDDQIFNKIATMTSARNTLHLFHDDFLKHDFPQTRRYDLIIGNPPYYVIKKSEVDKQYHHLFEGRPNVYILFMIRALSLLNIGGILCFIIPINFTNCIYYNALRRHICQQYQILHLIPHAGDEAFIDTDQQTMTFIVQKPDPTHTIENQQYTVINGDFVMINTPDKVQRLKELYLTGQTLDQLGFGVKNGTIVWNQVKSELTDDPNETRLIYSTDLSEGQIKVSKFNNPEKKNYIHRHGDQSSCLVINRGYGCGQYVFTYCYVDAQMYPHGFLIENHLLIIYNDQNQLPLTALLKSFQDPRTHQFIDLYFGNNAINTTELKSILPIYV</sequence>
<accession>A0A6C0BJ98</accession>
<dbReference type="InterPro" id="IPR050953">
    <property type="entry name" value="N4_N6_ade-DNA_methylase"/>
</dbReference>
<keyword evidence="4" id="KW-0949">S-adenosyl-L-methionine</keyword>
<proteinExistence type="predicted"/>
<dbReference type="Gene3D" id="3.40.50.150">
    <property type="entry name" value="Vaccinia Virus protein VP39"/>
    <property type="match status" value="1"/>
</dbReference>
<dbReference type="PRINTS" id="PR00507">
    <property type="entry name" value="N12N6MTFRASE"/>
</dbReference>
<dbReference type="InterPro" id="IPR011639">
    <property type="entry name" value="MethylTrfase_TaqI-like_dom"/>
</dbReference>
<dbReference type="GO" id="GO:0006304">
    <property type="term" value="P:DNA modification"/>
    <property type="evidence" value="ECO:0007669"/>
    <property type="project" value="InterPro"/>
</dbReference>
<evidence type="ECO:0000313" key="8">
    <source>
        <dbReference type="EMBL" id="QHS92246.1"/>
    </source>
</evidence>
<keyword evidence="3" id="KW-0808">Transferase</keyword>
<evidence type="ECO:0000256" key="4">
    <source>
        <dbReference type="ARBA" id="ARBA00022691"/>
    </source>
</evidence>
<dbReference type="PANTHER" id="PTHR33841">
    <property type="entry name" value="DNA METHYLTRANSFERASE YEEA-RELATED"/>
    <property type="match status" value="1"/>
</dbReference>
<keyword evidence="6" id="KW-0472">Membrane</keyword>
<organism evidence="8">
    <name type="scientific">viral metagenome</name>
    <dbReference type="NCBI Taxonomy" id="1070528"/>
    <lineage>
        <taxon>unclassified sequences</taxon>
        <taxon>metagenomes</taxon>
        <taxon>organismal metagenomes</taxon>
    </lineage>
</organism>
<evidence type="ECO:0000256" key="1">
    <source>
        <dbReference type="ARBA" id="ARBA00011900"/>
    </source>
</evidence>
<dbReference type="PANTHER" id="PTHR33841:SF1">
    <property type="entry name" value="DNA METHYLTRANSFERASE A"/>
    <property type="match status" value="1"/>
</dbReference>
<dbReference type="InterPro" id="IPR002052">
    <property type="entry name" value="DNA_methylase_N6_adenine_CS"/>
</dbReference>
<reference evidence="8" key="1">
    <citation type="journal article" date="2020" name="Nature">
        <title>Giant virus diversity and host interactions through global metagenomics.</title>
        <authorList>
            <person name="Schulz F."/>
            <person name="Roux S."/>
            <person name="Paez-Espino D."/>
            <person name="Jungbluth S."/>
            <person name="Walsh D.A."/>
            <person name="Denef V.J."/>
            <person name="McMahon K.D."/>
            <person name="Konstantinidis K.T."/>
            <person name="Eloe-Fadrosh E.A."/>
            <person name="Kyrpides N.C."/>
            <person name="Woyke T."/>
        </authorList>
    </citation>
    <scope>NUCLEOTIDE SEQUENCE</scope>
    <source>
        <strain evidence="8">GVMAG-M-3300014204-73</strain>
    </source>
</reference>
<evidence type="ECO:0000256" key="2">
    <source>
        <dbReference type="ARBA" id="ARBA00022603"/>
    </source>
</evidence>
<dbReference type="SUPFAM" id="SSF53335">
    <property type="entry name" value="S-adenosyl-L-methionine-dependent methyltransferases"/>
    <property type="match status" value="1"/>
</dbReference>
<protein>
    <recommendedName>
        <fullName evidence="1">site-specific DNA-methyltransferase (adenine-specific)</fullName>
        <ecNumber evidence="1">2.1.1.72</ecNumber>
    </recommendedName>
</protein>
<feature type="domain" description="Type II methyltransferase M.TaqI-like" evidence="7">
    <location>
        <begin position="79"/>
        <end position="197"/>
    </location>
</feature>
<dbReference type="EC" id="2.1.1.72" evidence="1"/>
<feature type="transmembrane region" description="Helical" evidence="6">
    <location>
        <begin position="144"/>
        <end position="170"/>
    </location>
</feature>
<dbReference type="GO" id="GO:0003676">
    <property type="term" value="F:nucleic acid binding"/>
    <property type="evidence" value="ECO:0007669"/>
    <property type="project" value="InterPro"/>
</dbReference>
<name>A0A6C0BJ98_9ZZZZ</name>
<evidence type="ECO:0000256" key="3">
    <source>
        <dbReference type="ARBA" id="ARBA00022679"/>
    </source>
</evidence>
<dbReference type="CDD" id="cd02440">
    <property type="entry name" value="AdoMet_MTases"/>
    <property type="match status" value="1"/>
</dbReference>
<dbReference type="PROSITE" id="PS00092">
    <property type="entry name" value="N6_MTASE"/>
    <property type="match status" value="1"/>
</dbReference>
<keyword evidence="6" id="KW-0812">Transmembrane</keyword>
<keyword evidence="2" id="KW-0489">Methyltransferase</keyword>
<dbReference type="GO" id="GO:0009007">
    <property type="term" value="F:site-specific DNA-methyltransferase (adenine-specific) activity"/>
    <property type="evidence" value="ECO:0007669"/>
    <property type="project" value="UniProtKB-EC"/>
</dbReference>
<dbReference type="GO" id="GO:0032259">
    <property type="term" value="P:methylation"/>
    <property type="evidence" value="ECO:0007669"/>
    <property type="project" value="UniProtKB-KW"/>
</dbReference>
<dbReference type="Pfam" id="PF07669">
    <property type="entry name" value="Eco57I"/>
    <property type="match status" value="1"/>
</dbReference>